<name>A0A2I2YQJ2_GORGO</name>
<protein>
    <submittedName>
        <fullName evidence="1">Uncharacterized protein</fullName>
    </submittedName>
</protein>
<keyword evidence="2" id="KW-1185">Reference proteome</keyword>
<reference evidence="1" key="3">
    <citation type="submission" date="2025-08" db="UniProtKB">
        <authorList>
            <consortium name="Ensembl"/>
        </authorList>
    </citation>
    <scope>IDENTIFICATION</scope>
</reference>
<dbReference type="OMA" id="CWHLHLF"/>
<reference evidence="2" key="1">
    <citation type="submission" date="2011-05" db="EMBL/GenBank/DDBJ databases">
        <title>Insights into the evolution of the great apes provided by the gorilla genome.</title>
        <authorList>
            <person name="Scally A."/>
        </authorList>
    </citation>
    <scope>NUCLEOTIDE SEQUENCE [LARGE SCALE GENOMIC DNA]</scope>
</reference>
<reference evidence="1" key="4">
    <citation type="submission" date="2025-09" db="UniProtKB">
        <authorList>
            <consortium name="Ensembl"/>
        </authorList>
    </citation>
    <scope>IDENTIFICATION</scope>
</reference>
<proteinExistence type="predicted"/>
<dbReference type="AlphaFoldDB" id="A0A2I2YQJ2"/>
<sequence>MVQYKSSIFAIIGKSCLCLFWCQCFLLNHLLCWHLRLFTCTPHAVYIFLNYSPSQLVEFKHAKPMGIEGQL</sequence>
<dbReference type="Proteomes" id="UP000001519">
    <property type="component" value="Chromosome 9"/>
</dbReference>
<dbReference type="GeneTree" id="ENSGT00910000147109"/>
<accession>A0A2I2YQJ2</accession>
<reference evidence="1 2" key="2">
    <citation type="journal article" date="2012" name="Nature">
        <title>Insights into hominid evolution from the gorilla genome sequence.</title>
        <authorList>
            <person name="Scally A."/>
            <person name="Dutheil J.Y."/>
            <person name="Hillier L.W."/>
            <person name="Jordan G.E."/>
            <person name="Goodhead I."/>
            <person name="Herrero J."/>
            <person name="Hobolth A."/>
            <person name="Lappalainen T."/>
            <person name="Mailund T."/>
            <person name="Marques-Bonet T."/>
            <person name="McCarthy S."/>
            <person name="Montgomery S.H."/>
            <person name="Schwalie P.C."/>
            <person name="Tang Y.A."/>
            <person name="Ward M.C."/>
            <person name="Xue Y."/>
            <person name="Yngvadottir B."/>
            <person name="Alkan C."/>
            <person name="Andersen L.N."/>
            <person name="Ayub Q."/>
            <person name="Ball E.V."/>
            <person name="Beal K."/>
            <person name="Bradley B.J."/>
            <person name="Chen Y."/>
            <person name="Clee C.M."/>
            <person name="Fitzgerald S."/>
            <person name="Graves T.A."/>
            <person name="Gu Y."/>
            <person name="Heath P."/>
            <person name="Heger A."/>
            <person name="Karakoc E."/>
            <person name="Kolb-Kokocinski A."/>
            <person name="Laird G.K."/>
            <person name="Lunter G."/>
            <person name="Meader S."/>
            <person name="Mort M."/>
            <person name="Mullikin J.C."/>
            <person name="Munch K."/>
            <person name="O'Connor T.D."/>
            <person name="Phillips A.D."/>
            <person name="Prado-Martinez J."/>
            <person name="Rogers A.S."/>
            <person name="Sajjadian S."/>
            <person name="Schmidt D."/>
            <person name="Shaw K."/>
            <person name="Simpson J.T."/>
            <person name="Stenson P.D."/>
            <person name="Turner D.J."/>
            <person name="Vigilant L."/>
            <person name="Vilella A.J."/>
            <person name="Whitener W."/>
            <person name="Zhu B."/>
            <person name="Cooper D.N."/>
            <person name="de Jong P."/>
            <person name="Dermitzakis E.T."/>
            <person name="Eichler E.E."/>
            <person name="Flicek P."/>
            <person name="Goldman N."/>
            <person name="Mundy N.I."/>
            <person name="Ning Z."/>
            <person name="Odom D.T."/>
            <person name="Ponting C.P."/>
            <person name="Quail M.A."/>
            <person name="Ryder O.A."/>
            <person name="Searle S.M."/>
            <person name="Warren W.C."/>
            <person name="Wilson R.K."/>
            <person name="Schierup M.H."/>
            <person name="Rogers J."/>
            <person name="Tyler-Smith C."/>
            <person name="Durbin R."/>
        </authorList>
    </citation>
    <scope>NUCLEOTIDE SEQUENCE [LARGE SCALE GENOMIC DNA]</scope>
</reference>
<organism evidence="1 2">
    <name type="scientific">Gorilla gorilla gorilla</name>
    <name type="common">Western lowland gorilla</name>
    <dbReference type="NCBI Taxonomy" id="9595"/>
    <lineage>
        <taxon>Eukaryota</taxon>
        <taxon>Metazoa</taxon>
        <taxon>Chordata</taxon>
        <taxon>Craniata</taxon>
        <taxon>Vertebrata</taxon>
        <taxon>Euteleostomi</taxon>
        <taxon>Mammalia</taxon>
        <taxon>Eutheria</taxon>
        <taxon>Euarchontoglires</taxon>
        <taxon>Primates</taxon>
        <taxon>Haplorrhini</taxon>
        <taxon>Catarrhini</taxon>
        <taxon>Hominidae</taxon>
        <taxon>Gorilla</taxon>
    </lineage>
</organism>
<evidence type="ECO:0000313" key="1">
    <source>
        <dbReference type="Ensembl" id="ENSGGOP00000037249.1"/>
    </source>
</evidence>
<dbReference type="EMBL" id="CABD030065618">
    <property type="status" value="NOT_ANNOTATED_CDS"/>
    <property type="molecule type" value="Genomic_DNA"/>
</dbReference>
<dbReference type="InParanoid" id="A0A2I2YQJ2"/>
<evidence type="ECO:0000313" key="2">
    <source>
        <dbReference type="Proteomes" id="UP000001519"/>
    </source>
</evidence>
<dbReference type="Ensembl" id="ENSGGOT00000050502.1">
    <property type="protein sequence ID" value="ENSGGOP00000037249.1"/>
    <property type="gene ID" value="ENSGGOG00000043779.1"/>
</dbReference>
<dbReference type="Bgee" id="ENSGGOG00000043779">
    <property type="expression patterns" value="Expressed in cerebellum"/>
</dbReference>